<protein>
    <submittedName>
        <fullName evidence="1">Uncharacterized protein</fullName>
    </submittedName>
</protein>
<dbReference type="AlphaFoldDB" id="A0A6V1ND99"/>
<organism evidence="1">
    <name type="scientific">Heterosigma akashiwo</name>
    <name type="common">Chromophytic alga</name>
    <name type="synonym">Heterosigma carterae</name>
    <dbReference type="NCBI Taxonomy" id="2829"/>
    <lineage>
        <taxon>Eukaryota</taxon>
        <taxon>Sar</taxon>
        <taxon>Stramenopiles</taxon>
        <taxon>Ochrophyta</taxon>
        <taxon>Raphidophyceae</taxon>
        <taxon>Chattonellales</taxon>
        <taxon>Chattonellaceae</taxon>
        <taxon>Heterosigma</taxon>
    </lineage>
</organism>
<dbReference type="Pfam" id="PF08853">
    <property type="entry name" value="DUF1823"/>
    <property type="match status" value="1"/>
</dbReference>
<sequence length="100" mass="12159">MIILPLCNFWYREVDQPVMKANQQLVRSIPMPYKQILKQEMKKVGWKGYKMEGLTPNKTRRAQVTNWLLFYREKLWGVPLEELIRRKEEENQEGVRSDQY</sequence>
<evidence type="ECO:0000313" key="1">
    <source>
        <dbReference type="EMBL" id="CAE0642858.1"/>
    </source>
</evidence>
<gene>
    <name evidence="1" type="ORF">HAKA00212_LOCUS21716</name>
</gene>
<proteinExistence type="predicted"/>
<dbReference type="Gene3D" id="1.10.418.90">
    <property type="entry name" value="Protein of unknown function DUF1823"/>
    <property type="match status" value="1"/>
</dbReference>
<reference evidence="1" key="1">
    <citation type="submission" date="2021-01" db="EMBL/GenBank/DDBJ databases">
        <authorList>
            <person name="Corre E."/>
            <person name="Pelletier E."/>
            <person name="Niang G."/>
            <person name="Scheremetjew M."/>
            <person name="Finn R."/>
            <person name="Kale V."/>
            <person name="Holt S."/>
            <person name="Cochrane G."/>
            <person name="Meng A."/>
            <person name="Brown T."/>
            <person name="Cohen L."/>
        </authorList>
    </citation>
    <scope>NUCLEOTIDE SEQUENCE</scope>
    <source>
        <strain evidence="1">CCMP3107</strain>
    </source>
</reference>
<dbReference type="InterPro" id="IPR014952">
    <property type="entry name" value="DUF1823"/>
</dbReference>
<accession>A0A6V1ND99</accession>
<dbReference type="EMBL" id="HBIU01048715">
    <property type="protein sequence ID" value="CAE0642858.1"/>
    <property type="molecule type" value="Transcribed_RNA"/>
</dbReference>
<name>A0A6V1ND99_HETAK</name>